<gene>
    <name evidence="2" type="ORF">OAUR00152_LOCUS38186</name>
</gene>
<reference evidence="2" key="1">
    <citation type="submission" date="2021-01" db="EMBL/GenBank/DDBJ databases">
        <authorList>
            <person name="Corre E."/>
            <person name="Pelletier E."/>
            <person name="Niang G."/>
            <person name="Scheremetjew M."/>
            <person name="Finn R."/>
            <person name="Kale V."/>
            <person name="Holt S."/>
            <person name="Cochrane G."/>
            <person name="Meng A."/>
            <person name="Brown T."/>
            <person name="Cohen L."/>
        </authorList>
    </citation>
    <scope>NUCLEOTIDE SEQUENCE</scope>
    <source>
        <strain evidence="2">Isolate 1302-5</strain>
    </source>
</reference>
<sequence>MGAFGHRAGPSISTAVNDTVSVSQNQSRLLRRITATGCHVQMRNVCVRQRRWPTDNISGVNAKDDFELRAPAGTSAAVNRRRTQSSPAWLPQCSQGGSSGTNATRVRMKRVLAKRNRSHVFIKRVGSCLRDCFYFPVELISNLFIKASPKSSDVDRGLENEVSTSIPSLLPISVDDNDEEFLDEDVGAKVINTCHQGDNFEEGQIQRDNDDTECLDETCSVPEEHVPGNALIIQGRVVKGSRYRNSHRPCPFTSELTPSPELLAGRQQRNKKHQRIPSGESASSLGGCEPMAVRKAMLKLQNAREHCIQAHYEEEYRKNFVAREWKDIKRRMTPNCMIPKPDLVRSKGSLT</sequence>
<evidence type="ECO:0000256" key="1">
    <source>
        <dbReference type="SAM" id="MobiDB-lite"/>
    </source>
</evidence>
<organism evidence="2">
    <name type="scientific">Odontella aurita</name>
    <dbReference type="NCBI Taxonomy" id="265563"/>
    <lineage>
        <taxon>Eukaryota</taxon>
        <taxon>Sar</taxon>
        <taxon>Stramenopiles</taxon>
        <taxon>Ochrophyta</taxon>
        <taxon>Bacillariophyta</taxon>
        <taxon>Mediophyceae</taxon>
        <taxon>Biddulphiophycidae</taxon>
        <taxon>Eupodiscales</taxon>
        <taxon>Odontellaceae</taxon>
        <taxon>Odontella</taxon>
    </lineage>
</organism>
<name>A0A7S4NDZ9_9STRA</name>
<dbReference type="EMBL" id="HBKQ01055747">
    <property type="protein sequence ID" value="CAE2282047.1"/>
    <property type="molecule type" value="Transcribed_RNA"/>
</dbReference>
<feature type="region of interest" description="Disordered" evidence="1">
    <location>
        <begin position="73"/>
        <end position="102"/>
    </location>
</feature>
<dbReference type="AlphaFoldDB" id="A0A7S4NDZ9"/>
<evidence type="ECO:0000313" key="2">
    <source>
        <dbReference type="EMBL" id="CAE2282047.1"/>
    </source>
</evidence>
<feature type="region of interest" description="Disordered" evidence="1">
    <location>
        <begin position="249"/>
        <end position="287"/>
    </location>
</feature>
<proteinExistence type="predicted"/>
<feature type="compositionally biased region" description="Polar residues" evidence="1">
    <location>
        <begin position="84"/>
        <end position="102"/>
    </location>
</feature>
<accession>A0A7S4NDZ9</accession>
<protein>
    <submittedName>
        <fullName evidence="2">Uncharacterized protein</fullName>
    </submittedName>
</protein>